<dbReference type="AlphaFoldDB" id="A0A1H8MSQ4"/>
<sequence>MKVSIIIKALNEEGNITRAIESSLAAIAKVGEGEVILADSLSIDQTVKLASRYPIHIVQLVDPADRCCGVGAELGYRIARGEYLYILDADMELNGDFLVAAVAALDNDIRLGGVGGRVEEMHIMNAEFRRRVEDDIFRFGEVDSLNMGGLYRKSAITPLGYLTNRNLHAYEEYELALRLRSAGWRLLRLDIPAIKHYGHTDTSFRLLWRRWHTRHAWAAGELLREVWGKPYLKETLSGIAQYRLFVIVSGWWLGLLFSFAGAIYQPIFWWVLILLVITPFVLGILRKRSVMDGVYMIVSQNLHAVGLVMGCLFHRRSDPAQSPKIREVKQVG</sequence>
<dbReference type="OrthoDB" id="9811884at2"/>
<evidence type="ECO:0000259" key="7">
    <source>
        <dbReference type="Pfam" id="PF00535"/>
    </source>
</evidence>
<keyword evidence="6" id="KW-0812">Transmembrane</keyword>
<dbReference type="GO" id="GO:0016757">
    <property type="term" value="F:glycosyltransferase activity"/>
    <property type="evidence" value="ECO:0007669"/>
    <property type="project" value="UniProtKB-KW"/>
</dbReference>
<evidence type="ECO:0000313" key="8">
    <source>
        <dbReference type="EMBL" id="SEO20196.1"/>
    </source>
</evidence>
<proteinExistence type="predicted"/>
<name>A0A1H8MSQ4_9PROT</name>
<dbReference type="Proteomes" id="UP000198814">
    <property type="component" value="Unassembled WGS sequence"/>
</dbReference>
<organism evidence="8 9">
    <name type="scientific">Nitrosomonas oligotropha</name>
    <dbReference type="NCBI Taxonomy" id="42354"/>
    <lineage>
        <taxon>Bacteria</taxon>
        <taxon>Pseudomonadati</taxon>
        <taxon>Pseudomonadota</taxon>
        <taxon>Betaproteobacteria</taxon>
        <taxon>Nitrosomonadales</taxon>
        <taxon>Nitrosomonadaceae</taxon>
        <taxon>Nitrosomonas</taxon>
    </lineage>
</organism>
<evidence type="ECO:0000256" key="2">
    <source>
        <dbReference type="ARBA" id="ARBA00022475"/>
    </source>
</evidence>
<dbReference type="Pfam" id="PF00535">
    <property type="entry name" value="Glycos_transf_2"/>
    <property type="match status" value="1"/>
</dbReference>
<dbReference type="SUPFAM" id="SSF53448">
    <property type="entry name" value="Nucleotide-diphospho-sugar transferases"/>
    <property type="match status" value="1"/>
</dbReference>
<reference evidence="9" key="1">
    <citation type="submission" date="2016-10" db="EMBL/GenBank/DDBJ databases">
        <authorList>
            <person name="Varghese N."/>
            <person name="Submissions S."/>
        </authorList>
    </citation>
    <scope>NUCLEOTIDE SEQUENCE [LARGE SCALE GENOMIC DNA]</scope>
    <source>
        <strain evidence="9">Nm76</strain>
    </source>
</reference>
<dbReference type="GO" id="GO:0005886">
    <property type="term" value="C:plasma membrane"/>
    <property type="evidence" value="ECO:0007669"/>
    <property type="project" value="UniProtKB-SubCell"/>
</dbReference>
<keyword evidence="2" id="KW-1003">Cell membrane</keyword>
<keyword evidence="6" id="KW-1133">Transmembrane helix</keyword>
<evidence type="ECO:0000256" key="4">
    <source>
        <dbReference type="ARBA" id="ARBA00022679"/>
    </source>
</evidence>
<keyword evidence="3" id="KW-0328">Glycosyltransferase</keyword>
<gene>
    <name evidence="8" type="ORF">SAMN05216333_1061</name>
</gene>
<dbReference type="PANTHER" id="PTHR43646">
    <property type="entry name" value="GLYCOSYLTRANSFERASE"/>
    <property type="match status" value="1"/>
</dbReference>
<accession>A0A1H8MSQ4</accession>
<keyword evidence="9" id="KW-1185">Reference proteome</keyword>
<dbReference type="STRING" id="42354.SAMN05216333_1061"/>
<feature type="transmembrane region" description="Helical" evidence="6">
    <location>
        <begin position="242"/>
        <end position="261"/>
    </location>
</feature>
<dbReference type="InterPro" id="IPR001173">
    <property type="entry name" value="Glyco_trans_2-like"/>
</dbReference>
<evidence type="ECO:0000256" key="6">
    <source>
        <dbReference type="SAM" id="Phobius"/>
    </source>
</evidence>
<feature type="domain" description="Glycosyltransferase 2-like" evidence="7">
    <location>
        <begin position="4"/>
        <end position="108"/>
    </location>
</feature>
<feature type="transmembrane region" description="Helical" evidence="6">
    <location>
        <begin position="267"/>
        <end position="285"/>
    </location>
</feature>
<comment type="subcellular location">
    <subcellularLocation>
        <location evidence="1">Cell membrane</location>
    </subcellularLocation>
</comment>
<dbReference type="EMBL" id="FODO01000006">
    <property type="protein sequence ID" value="SEO20196.1"/>
    <property type="molecule type" value="Genomic_DNA"/>
</dbReference>
<keyword evidence="5 6" id="KW-0472">Membrane</keyword>
<dbReference type="RefSeq" id="WP_090317146.1">
    <property type="nucleotide sequence ID" value="NZ_FNOE01000006.1"/>
</dbReference>
<protein>
    <submittedName>
        <fullName evidence="8">Glycosyltransferase, catalytic subunit of cellulose synthase and poly-beta-1,6-N-acetylglucosamine synthase</fullName>
    </submittedName>
</protein>
<evidence type="ECO:0000256" key="3">
    <source>
        <dbReference type="ARBA" id="ARBA00022676"/>
    </source>
</evidence>
<dbReference type="Gene3D" id="3.90.550.10">
    <property type="entry name" value="Spore Coat Polysaccharide Biosynthesis Protein SpsA, Chain A"/>
    <property type="match status" value="1"/>
</dbReference>
<dbReference type="PANTHER" id="PTHR43646:SF2">
    <property type="entry name" value="GLYCOSYLTRANSFERASE 2-LIKE DOMAIN-CONTAINING PROTEIN"/>
    <property type="match status" value="1"/>
</dbReference>
<keyword evidence="4 8" id="KW-0808">Transferase</keyword>
<dbReference type="InterPro" id="IPR029044">
    <property type="entry name" value="Nucleotide-diphossugar_trans"/>
</dbReference>
<evidence type="ECO:0000313" key="9">
    <source>
        <dbReference type="Proteomes" id="UP000198814"/>
    </source>
</evidence>
<evidence type="ECO:0000256" key="5">
    <source>
        <dbReference type="ARBA" id="ARBA00023136"/>
    </source>
</evidence>
<evidence type="ECO:0000256" key="1">
    <source>
        <dbReference type="ARBA" id="ARBA00004236"/>
    </source>
</evidence>